<gene>
    <name evidence="1" type="ORF">E5676_scaffold248G005550</name>
</gene>
<sequence>MWNTNSIDWDIQIHRSLCGHEMLLWNDIKAQLTAPNQNKQDSTPYWKLNIDGRFDIASVKRASTDSEASDNISIQPNIFNALWKSDVPKTFRFFI</sequence>
<comment type="caution">
    <text evidence="1">The sequence shown here is derived from an EMBL/GenBank/DDBJ whole genome shotgun (WGS) entry which is preliminary data.</text>
</comment>
<proteinExistence type="predicted"/>
<reference evidence="1 2" key="1">
    <citation type="submission" date="2019-08" db="EMBL/GenBank/DDBJ databases">
        <title>Draft genome sequences of two oriental melons (Cucumis melo L. var makuwa).</title>
        <authorList>
            <person name="Kwon S.-Y."/>
        </authorList>
    </citation>
    <scope>NUCLEOTIDE SEQUENCE [LARGE SCALE GENOMIC DNA]</scope>
    <source>
        <strain evidence="2">cv. Chang Bougi</strain>
        <tissue evidence="1">Leaf</tissue>
    </source>
</reference>
<accession>A0A5D3BK72</accession>
<evidence type="ECO:0000313" key="1">
    <source>
        <dbReference type="EMBL" id="TYJ99339.1"/>
    </source>
</evidence>
<dbReference type="Proteomes" id="UP000321947">
    <property type="component" value="Unassembled WGS sequence"/>
</dbReference>
<evidence type="ECO:0000313" key="2">
    <source>
        <dbReference type="Proteomes" id="UP000321947"/>
    </source>
</evidence>
<dbReference type="EMBL" id="SSTD01017768">
    <property type="protein sequence ID" value="TYJ99339.1"/>
    <property type="molecule type" value="Genomic_DNA"/>
</dbReference>
<name>A0A5D3BK72_CUCMM</name>
<organism evidence="1 2">
    <name type="scientific">Cucumis melo var. makuwa</name>
    <name type="common">Oriental melon</name>
    <dbReference type="NCBI Taxonomy" id="1194695"/>
    <lineage>
        <taxon>Eukaryota</taxon>
        <taxon>Viridiplantae</taxon>
        <taxon>Streptophyta</taxon>
        <taxon>Embryophyta</taxon>
        <taxon>Tracheophyta</taxon>
        <taxon>Spermatophyta</taxon>
        <taxon>Magnoliopsida</taxon>
        <taxon>eudicotyledons</taxon>
        <taxon>Gunneridae</taxon>
        <taxon>Pentapetalae</taxon>
        <taxon>rosids</taxon>
        <taxon>fabids</taxon>
        <taxon>Cucurbitales</taxon>
        <taxon>Cucurbitaceae</taxon>
        <taxon>Benincaseae</taxon>
        <taxon>Cucumis</taxon>
    </lineage>
</organism>
<protein>
    <submittedName>
        <fullName evidence="1">LINE-1 retrotransposable element ORF2 protein</fullName>
    </submittedName>
</protein>
<dbReference type="AlphaFoldDB" id="A0A5D3BK72"/>